<evidence type="ECO:0000313" key="12">
    <source>
        <dbReference type="Proteomes" id="UP001209083"/>
    </source>
</evidence>
<dbReference type="Gene3D" id="3.90.550.10">
    <property type="entry name" value="Spore Coat Polysaccharide Biosynthesis Protein SpsA, Chain A"/>
    <property type="match status" value="1"/>
</dbReference>
<evidence type="ECO:0000256" key="4">
    <source>
        <dbReference type="ARBA" id="ARBA00022679"/>
    </source>
</evidence>
<comment type="pathway">
    <text evidence="7">Carotenoid biosynthesis; staphyloxanthin biosynthesis; staphyloxanthin from farnesyl diphosphate: step 4/5.</text>
</comment>
<sequence length="233" mass="25085">MKNRLRNLVVVVPVHNESSLLARCLDGLSAAVANVAVPVSVVVVLDSCTDDSPGIAERFDVTRVVVDALNVGTARAAGFEHARAPDGGNPGINDATWLATTDADSRVPPDWLRRQLSYADSGYDAVAGTVRVDDWSGYSSNVRDGYEQSYVEHARHIHGANIGFSSTLYSRVGGFRPLVHDEDVDLVHRFLSADASVAWADDLPVLTSGRVRGRAPAGFADHLQRLALQEANR</sequence>
<evidence type="ECO:0000256" key="6">
    <source>
        <dbReference type="ARBA" id="ARBA00037281"/>
    </source>
</evidence>
<evidence type="ECO:0000256" key="9">
    <source>
        <dbReference type="ARBA" id="ARBA00040345"/>
    </source>
</evidence>
<keyword evidence="3 11" id="KW-0328">Glycosyltransferase</keyword>
<protein>
    <recommendedName>
        <fullName evidence="9">4,4'-diaponeurosporenoate glycosyltransferase</fullName>
    </recommendedName>
</protein>
<comment type="similarity">
    <text evidence="8">Belongs to the glycosyltransferase 2 family. CrtQ subfamily.</text>
</comment>
<reference evidence="11 12" key="1">
    <citation type="submission" date="2023-05" db="EMBL/GenBank/DDBJ databases">
        <title>Lithophilousrod everest ZFBP1038 complete genpme.</title>
        <authorList>
            <person name="Tian M."/>
        </authorList>
    </citation>
    <scope>NUCLEOTIDE SEQUENCE [LARGE SCALE GENOMIC DNA]</scope>
    <source>
        <strain evidence="11 12">ZFBP1038</strain>
    </source>
</reference>
<dbReference type="PANTHER" id="PTHR43646">
    <property type="entry name" value="GLYCOSYLTRANSFERASE"/>
    <property type="match status" value="1"/>
</dbReference>
<organism evidence="11 12">
    <name type="scientific">Saxibacter everestensis</name>
    <dbReference type="NCBI Taxonomy" id="2909229"/>
    <lineage>
        <taxon>Bacteria</taxon>
        <taxon>Bacillati</taxon>
        <taxon>Actinomycetota</taxon>
        <taxon>Actinomycetes</taxon>
        <taxon>Micrococcales</taxon>
        <taxon>Brevibacteriaceae</taxon>
        <taxon>Saxibacter</taxon>
    </lineage>
</organism>
<dbReference type="InterPro" id="IPR001173">
    <property type="entry name" value="Glyco_trans_2-like"/>
</dbReference>
<evidence type="ECO:0000256" key="7">
    <source>
        <dbReference type="ARBA" id="ARBA00037904"/>
    </source>
</evidence>
<evidence type="ECO:0000259" key="10">
    <source>
        <dbReference type="Pfam" id="PF00535"/>
    </source>
</evidence>
<accession>A0ABY8QVP5</accession>
<evidence type="ECO:0000313" key="11">
    <source>
        <dbReference type="EMBL" id="WGW12281.1"/>
    </source>
</evidence>
<evidence type="ECO:0000256" key="5">
    <source>
        <dbReference type="ARBA" id="ARBA00023136"/>
    </source>
</evidence>
<evidence type="ECO:0000256" key="3">
    <source>
        <dbReference type="ARBA" id="ARBA00022676"/>
    </source>
</evidence>
<keyword evidence="5" id="KW-0472">Membrane</keyword>
<feature type="domain" description="Glycosyltransferase 2-like" evidence="10">
    <location>
        <begin position="10"/>
        <end position="151"/>
    </location>
</feature>
<dbReference type="GO" id="GO:0016757">
    <property type="term" value="F:glycosyltransferase activity"/>
    <property type="evidence" value="ECO:0007669"/>
    <property type="project" value="UniProtKB-KW"/>
</dbReference>
<name>A0ABY8QVP5_9MICO</name>
<dbReference type="PANTHER" id="PTHR43646:SF2">
    <property type="entry name" value="GLYCOSYLTRANSFERASE 2-LIKE DOMAIN-CONTAINING PROTEIN"/>
    <property type="match status" value="1"/>
</dbReference>
<dbReference type="Proteomes" id="UP001209083">
    <property type="component" value="Chromosome"/>
</dbReference>
<keyword evidence="2" id="KW-1003">Cell membrane</keyword>
<evidence type="ECO:0000256" key="1">
    <source>
        <dbReference type="ARBA" id="ARBA00004236"/>
    </source>
</evidence>
<keyword evidence="12" id="KW-1185">Reference proteome</keyword>
<dbReference type="EMBL" id="CP090958">
    <property type="protein sequence ID" value="WGW12281.1"/>
    <property type="molecule type" value="Genomic_DNA"/>
</dbReference>
<gene>
    <name evidence="11" type="ORF">LWF01_00510</name>
</gene>
<proteinExistence type="inferred from homology"/>
<comment type="subcellular location">
    <subcellularLocation>
        <location evidence="1">Cell membrane</location>
    </subcellularLocation>
</comment>
<keyword evidence="4 11" id="KW-0808">Transferase</keyword>
<evidence type="ECO:0000256" key="2">
    <source>
        <dbReference type="ARBA" id="ARBA00022475"/>
    </source>
</evidence>
<dbReference type="RefSeq" id="WP_349639080.1">
    <property type="nucleotide sequence ID" value="NZ_CP090958.1"/>
</dbReference>
<comment type="function">
    <text evidence="6">Catalyzes the glycosylation of 4,4'-diaponeurosporenoate, i.e. the esterification of glucose at the C1'' position with the carboxyl group of 4,4'-diaponeurosporenic acid, to form glycosyl-4,4'-diaponeurosporenoate. This is a step in the biosynthesis of staphyloxanthin, an orange pigment present in most staphylococci strains.</text>
</comment>
<dbReference type="InterPro" id="IPR029044">
    <property type="entry name" value="Nucleotide-diphossugar_trans"/>
</dbReference>
<evidence type="ECO:0000256" key="8">
    <source>
        <dbReference type="ARBA" id="ARBA00038120"/>
    </source>
</evidence>
<dbReference type="SUPFAM" id="SSF53448">
    <property type="entry name" value="Nucleotide-diphospho-sugar transferases"/>
    <property type="match status" value="1"/>
</dbReference>
<dbReference type="Pfam" id="PF00535">
    <property type="entry name" value="Glycos_transf_2"/>
    <property type="match status" value="1"/>
</dbReference>